<evidence type="ECO:0000256" key="2">
    <source>
        <dbReference type="ARBA" id="ARBA00022908"/>
    </source>
</evidence>
<evidence type="ECO:0000313" key="6">
    <source>
        <dbReference type="EMBL" id="AWN44734.1"/>
    </source>
</evidence>
<dbReference type="AlphaFoldDB" id="A0A2U8WEU2"/>
<name>A0A2U8WEU2_9HYPH</name>
<evidence type="ECO:0000256" key="3">
    <source>
        <dbReference type="ARBA" id="ARBA00023125"/>
    </source>
</evidence>
<keyword evidence="2" id="KW-0229">DNA integration</keyword>
<dbReference type="GO" id="GO:0003677">
    <property type="term" value="F:DNA binding"/>
    <property type="evidence" value="ECO:0007669"/>
    <property type="project" value="UniProtKB-KW"/>
</dbReference>
<keyword evidence="4" id="KW-0233">DNA recombination</keyword>
<dbReference type="InterPro" id="IPR011010">
    <property type="entry name" value="DNA_brk_join_enz"/>
</dbReference>
<evidence type="ECO:0000256" key="1">
    <source>
        <dbReference type="ARBA" id="ARBA00008857"/>
    </source>
</evidence>
<dbReference type="PANTHER" id="PTHR30349:SF41">
    <property type="entry name" value="INTEGRASE_RECOMBINASE PROTEIN MJ0367-RELATED"/>
    <property type="match status" value="1"/>
</dbReference>
<dbReference type="Gene3D" id="1.10.443.10">
    <property type="entry name" value="Intergrase catalytic core"/>
    <property type="match status" value="1"/>
</dbReference>
<dbReference type="SUPFAM" id="SSF56349">
    <property type="entry name" value="DNA breaking-rejoining enzymes"/>
    <property type="match status" value="1"/>
</dbReference>
<gene>
    <name evidence="6" type="ORF">DK389_22480</name>
</gene>
<dbReference type="Pfam" id="PF00589">
    <property type="entry name" value="Phage_integrase"/>
    <property type="match status" value="1"/>
</dbReference>
<dbReference type="InterPro" id="IPR002104">
    <property type="entry name" value="Integrase_catalytic"/>
</dbReference>
<sequence length="210" mass="23874">MGHSEHDPAFSERRSWNAGRKLGAKRALKPQQVWAIRIWLDRERRVRDRALFDLAIDSKLRGCDLVRLKIGDLVSGGCVRARAIVVQRKTRHPVQFELLEPTRVSICAWLECRGGTLVDYAFPSRPDHTAHISTRQYARLVDEWVSGIGLPREDYGTHSLRRTKASLIYKRTGNLRAVQILLGHTKIESTVRYLGVDVEDALVLAEGTEI</sequence>
<keyword evidence="3" id="KW-0238">DNA-binding</keyword>
<reference evidence="7" key="1">
    <citation type="submission" date="2018-05" db="EMBL/GenBank/DDBJ databases">
        <title>Complete Genome Sequence of Methylobacterium sp. 17SD2-17.</title>
        <authorList>
            <person name="Srinivasan S."/>
        </authorList>
    </citation>
    <scope>NUCLEOTIDE SEQUENCE [LARGE SCALE GENOMIC DNA]</scope>
    <source>
        <strain evidence="7">17SD2-17</strain>
    </source>
</reference>
<dbReference type="OrthoDB" id="5297095at2"/>
<accession>A0A2U8WEU2</accession>
<dbReference type="RefSeq" id="WP_109896738.1">
    <property type="nucleotide sequence ID" value="NZ_CP029550.1"/>
</dbReference>
<dbReference type="Proteomes" id="UP000245926">
    <property type="component" value="Chromosome"/>
</dbReference>
<keyword evidence="7" id="KW-1185">Reference proteome</keyword>
<feature type="domain" description="Tyr recombinase" evidence="5">
    <location>
        <begin position="23"/>
        <end position="206"/>
    </location>
</feature>
<proteinExistence type="inferred from homology"/>
<evidence type="ECO:0000256" key="4">
    <source>
        <dbReference type="ARBA" id="ARBA00023172"/>
    </source>
</evidence>
<dbReference type="KEGG" id="mets:DK389_22480"/>
<comment type="similarity">
    <text evidence="1">Belongs to the 'phage' integrase family.</text>
</comment>
<dbReference type="GO" id="GO:0015074">
    <property type="term" value="P:DNA integration"/>
    <property type="evidence" value="ECO:0007669"/>
    <property type="project" value="UniProtKB-KW"/>
</dbReference>
<protein>
    <submittedName>
        <fullName evidence="6">Integrase</fullName>
    </submittedName>
</protein>
<dbReference type="EMBL" id="CP029550">
    <property type="protein sequence ID" value="AWN44734.1"/>
    <property type="molecule type" value="Genomic_DNA"/>
</dbReference>
<dbReference type="GO" id="GO:0006310">
    <property type="term" value="P:DNA recombination"/>
    <property type="evidence" value="ECO:0007669"/>
    <property type="project" value="UniProtKB-KW"/>
</dbReference>
<dbReference type="InterPro" id="IPR013762">
    <property type="entry name" value="Integrase-like_cat_sf"/>
</dbReference>
<dbReference type="PANTHER" id="PTHR30349">
    <property type="entry name" value="PHAGE INTEGRASE-RELATED"/>
    <property type="match status" value="1"/>
</dbReference>
<dbReference type="PROSITE" id="PS51898">
    <property type="entry name" value="TYR_RECOMBINASE"/>
    <property type="match status" value="1"/>
</dbReference>
<organism evidence="6 7">
    <name type="scientific">Methylobacterium durans</name>
    <dbReference type="NCBI Taxonomy" id="2202825"/>
    <lineage>
        <taxon>Bacteria</taxon>
        <taxon>Pseudomonadati</taxon>
        <taxon>Pseudomonadota</taxon>
        <taxon>Alphaproteobacteria</taxon>
        <taxon>Hyphomicrobiales</taxon>
        <taxon>Methylobacteriaceae</taxon>
        <taxon>Methylobacterium</taxon>
    </lineage>
</organism>
<evidence type="ECO:0000313" key="7">
    <source>
        <dbReference type="Proteomes" id="UP000245926"/>
    </source>
</evidence>
<evidence type="ECO:0000259" key="5">
    <source>
        <dbReference type="PROSITE" id="PS51898"/>
    </source>
</evidence>
<dbReference type="InterPro" id="IPR050090">
    <property type="entry name" value="Tyrosine_recombinase_XerCD"/>
</dbReference>